<keyword evidence="2" id="KW-1185">Reference proteome</keyword>
<name>A0ABM9WQJ2_9GAMM</name>
<dbReference type="EMBL" id="AAMX01000001">
    <property type="protein sequence ID" value="EAQ33279.1"/>
    <property type="molecule type" value="Genomic_DNA"/>
</dbReference>
<protein>
    <submittedName>
        <fullName evidence="1">Uncharacterized protein</fullName>
    </submittedName>
</protein>
<evidence type="ECO:0000313" key="2">
    <source>
        <dbReference type="Proteomes" id="UP000016543"/>
    </source>
</evidence>
<organism evidence="1 2">
    <name type="scientific">Idiomarina baltica OS145</name>
    <dbReference type="NCBI Taxonomy" id="314276"/>
    <lineage>
        <taxon>Bacteria</taxon>
        <taxon>Pseudomonadati</taxon>
        <taxon>Pseudomonadota</taxon>
        <taxon>Gammaproteobacteria</taxon>
        <taxon>Alteromonadales</taxon>
        <taxon>Idiomarinaceae</taxon>
        <taxon>Idiomarina</taxon>
    </lineage>
</organism>
<comment type="caution">
    <text evidence="1">The sequence shown here is derived from an EMBL/GenBank/DDBJ whole genome shotgun (WGS) entry which is preliminary data.</text>
</comment>
<accession>A0ABM9WQJ2</accession>
<sequence>MRGKLEAAVADGALKQAETLLIRRLSLPPSQAF</sequence>
<dbReference type="Proteomes" id="UP000016543">
    <property type="component" value="Unassembled WGS sequence"/>
</dbReference>
<gene>
    <name evidence="1" type="ORF">OS145_02885</name>
</gene>
<evidence type="ECO:0000313" key="1">
    <source>
        <dbReference type="EMBL" id="EAQ33279.1"/>
    </source>
</evidence>
<proteinExistence type="predicted"/>
<reference evidence="1 2" key="1">
    <citation type="submission" date="2006-01" db="EMBL/GenBank/DDBJ databases">
        <authorList>
            <person name="Brettar I."/>
            <person name="Hofle M."/>
            <person name="Ferriera S."/>
            <person name="Johnson J."/>
            <person name="Kravitz S."/>
            <person name="Halpern A."/>
            <person name="Remington K."/>
            <person name="Beeson K."/>
            <person name="Tran B."/>
            <person name="Rogers Y.-H."/>
            <person name="Friedman R."/>
            <person name="Venter J.C."/>
        </authorList>
    </citation>
    <scope>NUCLEOTIDE SEQUENCE [LARGE SCALE GENOMIC DNA]</scope>
    <source>
        <strain evidence="1 2">OS145</strain>
    </source>
</reference>